<organism evidence="2 3">
    <name type="scientific">Marinospirillum alkaliphilum DSM 21637</name>
    <dbReference type="NCBI Taxonomy" id="1122209"/>
    <lineage>
        <taxon>Bacteria</taxon>
        <taxon>Pseudomonadati</taxon>
        <taxon>Pseudomonadota</taxon>
        <taxon>Gammaproteobacteria</taxon>
        <taxon>Oceanospirillales</taxon>
        <taxon>Oceanospirillaceae</taxon>
        <taxon>Marinospirillum</taxon>
    </lineage>
</organism>
<dbReference type="Pfam" id="PF04380">
    <property type="entry name" value="BMFP"/>
    <property type="match status" value="1"/>
</dbReference>
<dbReference type="STRING" id="1122209.SAMN02745752_01476"/>
<dbReference type="Proteomes" id="UP000182350">
    <property type="component" value="Unassembled WGS sequence"/>
</dbReference>
<evidence type="ECO:0008006" key="4">
    <source>
        <dbReference type="Google" id="ProtNLM"/>
    </source>
</evidence>
<accession>A0A1K1WNX1</accession>
<reference evidence="2 3" key="1">
    <citation type="submission" date="2016-11" db="EMBL/GenBank/DDBJ databases">
        <authorList>
            <person name="Jaros S."/>
            <person name="Januszkiewicz K."/>
            <person name="Wedrychowicz H."/>
        </authorList>
    </citation>
    <scope>NUCLEOTIDE SEQUENCE [LARGE SCALE GENOMIC DNA]</scope>
    <source>
        <strain evidence="2 3">DSM 21637</strain>
    </source>
</reference>
<dbReference type="InterPro" id="IPR007475">
    <property type="entry name" value="UbiK"/>
</dbReference>
<keyword evidence="1" id="KW-0175">Coiled coil</keyword>
<evidence type="ECO:0000313" key="2">
    <source>
        <dbReference type="EMBL" id="SFX38991.1"/>
    </source>
</evidence>
<dbReference type="AlphaFoldDB" id="A0A1K1WNX1"/>
<protein>
    <recommendedName>
        <fullName evidence="4">Ubiquinone biosynthesis accessory factor UbiK</fullName>
    </recommendedName>
</protein>
<evidence type="ECO:0000256" key="1">
    <source>
        <dbReference type="SAM" id="Coils"/>
    </source>
</evidence>
<proteinExistence type="predicted"/>
<keyword evidence="3" id="KW-1185">Reference proteome</keyword>
<dbReference type="EMBL" id="FPJW01000004">
    <property type="protein sequence ID" value="SFX38991.1"/>
    <property type="molecule type" value="Genomic_DNA"/>
</dbReference>
<feature type="coiled-coil region" evidence="1">
    <location>
        <begin position="46"/>
        <end position="76"/>
    </location>
</feature>
<dbReference type="RefSeq" id="WP_072325716.1">
    <property type="nucleotide sequence ID" value="NZ_FPJW01000004.1"/>
</dbReference>
<gene>
    <name evidence="2" type="ORF">SAMN02745752_01476</name>
</gene>
<name>A0A1K1WNX1_9GAMM</name>
<evidence type="ECO:0000313" key="3">
    <source>
        <dbReference type="Proteomes" id="UP000182350"/>
    </source>
</evidence>
<dbReference type="OrthoDB" id="6120684at2"/>
<sequence>MINAEQLQKISEDLSGRLSAMPQPPGASLLKGMVREAVAKLDLITRDDYERLLEIHQRTRQKLDELARRVEALERGPGSQK</sequence>